<gene>
    <name evidence="1" type="ORF">BCT74_17215</name>
</gene>
<dbReference type="AlphaFoldDB" id="A0A2J6VVB2"/>
<reference evidence="2" key="1">
    <citation type="submission" date="2016-07" db="EMBL/GenBank/DDBJ databases">
        <title>Nontailed viruses are major unrecognized killers of bacteria in the ocean.</title>
        <authorList>
            <person name="Kauffman K."/>
            <person name="Hussain F."/>
            <person name="Yang J."/>
            <person name="Arevalo P."/>
            <person name="Brown J."/>
            <person name="Cutler M."/>
            <person name="Kelly L."/>
            <person name="Polz M.F."/>
        </authorList>
    </citation>
    <scope>NUCLEOTIDE SEQUENCE [LARGE SCALE GENOMIC DNA]</scope>
    <source>
        <strain evidence="2">10N.261.51.B8</strain>
    </source>
</reference>
<evidence type="ECO:0000313" key="2">
    <source>
        <dbReference type="Proteomes" id="UP000235746"/>
    </source>
</evidence>
<accession>A0A2J6VVB2</accession>
<dbReference type="Proteomes" id="UP000235746">
    <property type="component" value="Unassembled WGS sequence"/>
</dbReference>
<comment type="caution">
    <text evidence="1">The sequence shown here is derived from an EMBL/GenBank/DDBJ whole genome shotgun (WGS) entry which is preliminary data.</text>
</comment>
<dbReference type="EMBL" id="MCYL01000008">
    <property type="protein sequence ID" value="PML58252.1"/>
    <property type="molecule type" value="Genomic_DNA"/>
</dbReference>
<evidence type="ECO:0000313" key="1">
    <source>
        <dbReference type="EMBL" id="PML58252.1"/>
    </source>
</evidence>
<name>A0A2J6VVB2_9VIBR</name>
<sequence length="60" mass="6547">MYQVVFVCLSFATEIGHREVLNEACAAREVVLVIGLELDSIAIKKAAKKAALNEKMKLIG</sequence>
<protein>
    <submittedName>
        <fullName evidence="1">Arginine deiminase</fullName>
    </submittedName>
</protein>
<proteinExistence type="predicted"/>
<organism evidence="1 2">
    <name type="scientific">Vibrio lentus</name>
    <dbReference type="NCBI Taxonomy" id="136468"/>
    <lineage>
        <taxon>Bacteria</taxon>
        <taxon>Pseudomonadati</taxon>
        <taxon>Pseudomonadota</taxon>
        <taxon>Gammaproteobacteria</taxon>
        <taxon>Vibrionales</taxon>
        <taxon>Vibrionaceae</taxon>
        <taxon>Vibrio</taxon>
    </lineage>
</organism>